<dbReference type="CDD" id="cd00167">
    <property type="entry name" value="SANT"/>
    <property type="match status" value="1"/>
</dbReference>
<dbReference type="GO" id="GO:0005634">
    <property type="term" value="C:nucleus"/>
    <property type="evidence" value="ECO:0007669"/>
    <property type="project" value="UniProtKB-SubCell"/>
</dbReference>
<dbReference type="PROSITE" id="PS50090">
    <property type="entry name" value="MYB_LIKE"/>
    <property type="match status" value="1"/>
</dbReference>
<dbReference type="InterPro" id="IPR052245">
    <property type="entry name" value="Plant_Stress_Dev_TF"/>
</dbReference>
<dbReference type="InterPro" id="IPR006447">
    <property type="entry name" value="Myb_dom_plants"/>
</dbReference>
<keyword evidence="5" id="KW-0539">Nucleus</keyword>
<dbReference type="InterPro" id="IPR009057">
    <property type="entry name" value="Homeodomain-like_sf"/>
</dbReference>
<evidence type="ECO:0000256" key="5">
    <source>
        <dbReference type="ARBA" id="ARBA00023242"/>
    </source>
</evidence>
<organism evidence="10 11">
    <name type="scientific">Morus notabilis</name>
    <dbReference type="NCBI Taxonomy" id="981085"/>
    <lineage>
        <taxon>Eukaryota</taxon>
        <taxon>Viridiplantae</taxon>
        <taxon>Streptophyta</taxon>
        <taxon>Embryophyta</taxon>
        <taxon>Tracheophyta</taxon>
        <taxon>Spermatophyta</taxon>
        <taxon>Magnoliopsida</taxon>
        <taxon>eudicotyledons</taxon>
        <taxon>Gunneridae</taxon>
        <taxon>Pentapetalae</taxon>
        <taxon>rosids</taxon>
        <taxon>fabids</taxon>
        <taxon>Rosales</taxon>
        <taxon>Moraceae</taxon>
        <taxon>Moreae</taxon>
        <taxon>Morus</taxon>
    </lineage>
</organism>
<dbReference type="SMART" id="SM00717">
    <property type="entry name" value="SANT"/>
    <property type="match status" value="1"/>
</dbReference>
<dbReference type="AlphaFoldDB" id="W9R6M0"/>
<dbReference type="eggNOG" id="ENOG502QSFP">
    <property type="taxonomic scope" value="Eukaryota"/>
</dbReference>
<feature type="region of interest" description="Disordered" evidence="6">
    <location>
        <begin position="334"/>
        <end position="357"/>
    </location>
</feature>
<keyword evidence="11" id="KW-1185">Reference proteome</keyword>
<dbReference type="Pfam" id="PF00249">
    <property type="entry name" value="Myb_DNA-binding"/>
    <property type="match status" value="1"/>
</dbReference>
<evidence type="ECO:0000313" key="11">
    <source>
        <dbReference type="Proteomes" id="UP000030645"/>
    </source>
</evidence>
<dbReference type="InterPro" id="IPR001005">
    <property type="entry name" value="SANT/Myb"/>
</dbReference>
<feature type="compositionally biased region" description="Polar residues" evidence="6">
    <location>
        <begin position="7"/>
        <end position="20"/>
    </location>
</feature>
<evidence type="ECO:0000256" key="4">
    <source>
        <dbReference type="ARBA" id="ARBA00023163"/>
    </source>
</evidence>
<evidence type="ECO:0000256" key="1">
    <source>
        <dbReference type="ARBA" id="ARBA00004123"/>
    </source>
</evidence>
<proteinExistence type="predicted"/>
<feature type="domain" description="Myb-like" evidence="7">
    <location>
        <begin position="106"/>
        <end position="158"/>
    </location>
</feature>
<dbReference type="PANTHER" id="PTHR44191">
    <property type="entry name" value="TRANSCRIPTION FACTOR KUA1"/>
    <property type="match status" value="1"/>
</dbReference>
<evidence type="ECO:0000256" key="3">
    <source>
        <dbReference type="ARBA" id="ARBA00023125"/>
    </source>
</evidence>
<dbReference type="STRING" id="981085.W9R6M0"/>
<dbReference type="FunFam" id="1.10.10.60:FF:000009">
    <property type="entry name" value="transcription factor MYB1R1"/>
    <property type="match status" value="1"/>
</dbReference>
<comment type="subcellular location">
    <subcellularLocation>
        <location evidence="1">Nucleus</location>
    </subcellularLocation>
</comment>
<dbReference type="Gene3D" id="1.10.10.60">
    <property type="entry name" value="Homeodomain-like"/>
    <property type="match status" value="1"/>
</dbReference>
<dbReference type="OrthoDB" id="118550at2759"/>
<dbReference type="GO" id="GO:0009723">
    <property type="term" value="P:response to ethylene"/>
    <property type="evidence" value="ECO:0007669"/>
    <property type="project" value="TreeGrafter"/>
</dbReference>
<dbReference type="NCBIfam" id="TIGR01557">
    <property type="entry name" value="myb_SHAQKYF"/>
    <property type="match status" value="1"/>
</dbReference>
<evidence type="ECO:0000256" key="6">
    <source>
        <dbReference type="SAM" id="MobiDB-lite"/>
    </source>
</evidence>
<feature type="domain" description="HTH myb-type" evidence="9">
    <location>
        <begin position="106"/>
        <end position="162"/>
    </location>
</feature>
<evidence type="ECO:0000313" key="10">
    <source>
        <dbReference type="EMBL" id="EXB74577.1"/>
    </source>
</evidence>
<keyword evidence="4" id="KW-0804">Transcription</keyword>
<evidence type="ECO:0000259" key="7">
    <source>
        <dbReference type="PROSITE" id="PS50090"/>
    </source>
</evidence>
<dbReference type="GO" id="GO:0006355">
    <property type="term" value="P:regulation of DNA-templated transcription"/>
    <property type="evidence" value="ECO:0007669"/>
    <property type="project" value="UniProtKB-ARBA"/>
</dbReference>
<feature type="domain" description="SANT" evidence="8">
    <location>
        <begin position="114"/>
        <end position="162"/>
    </location>
</feature>
<dbReference type="EMBL" id="KE344648">
    <property type="protein sequence ID" value="EXB74577.1"/>
    <property type="molecule type" value="Genomic_DNA"/>
</dbReference>
<sequence length="357" mass="38470">MTRRCSHCSNNGHNSRTCPSRGSGSGGGGGGASGGGLKLFGVRLTDGSIIKKSASMGSLSAHYHSSSSAADSPNPDSPSSDPHHDEPDGYLSDDPSHASCSTNRRADRKKGVPWTEEEHRLFLIGLQKLGKGDWRGIARNYVVSRTPTQVASHAQKYFIRQSNATRRKRRSSLFDMVPDMATDTPPVPEEDLLPSFHERESDNAKSLPSLNLSLQPECEPMEATQDATVGEANEPMNMIQSNGFPPMVHGFFPAYVPVPFPLWPPSAAAPLDEEKSAERPHHQVLKPIPIVANHINVDELVGMSQLSLGEGEIGHKEPSPLSLKWLGEPSRQSAFQTNAQVSGSDLSEGKNSAIQAV</sequence>
<dbReference type="KEGG" id="mnt:21408937"/>
<dbReference type="Proteomes" id="UP000030645">
    <property type="component" value="Unassembled WGS sequence"/>
</dbReference>
<reference evidence="11" key="1">
    <citation type="submission" date="2013-01" db="EMBL/GenBank/DDBJ databases">
        <title>Draft Genome Sequence of a Mulberry Tree, Morus notabilis C.K. Schneid.</title>
        <authorList>
            <person name="He N."/>
            <person name="Zhao S."/>
        </authorList>
    </citation>
    <scope>NUCLEOTIDE SEQUENCE</scope>
</reference>
<feature type="compositionally biased region" description="Gly residues" evidence="6">
    <location>
        <begin position="23"/>
        <end position="38"/>
    </location>
</feature>
<evidence type="ECO:0000259" key="9">
    <source>
        <dbReference type="PROSITE" id="PS51294"/>
    </source>
</evidence>
<dbReference type="PROSITE" id="PS51294">
    <property type="entry name" value="HTH_MYB"/>
    <property type="match status" value="1"/>
</dbReference>
<feature type="region of interest" description="Disordered" evidence="6">
    <location>
        <begin position="1"/>
        <end position="38"/>
    </location>
</feature>
<keyword evidence="2" id="KW-0805">Transcription regulation</keyword>
<dbReference type="InterPro" id="IPR017930">
    <property type="entry name" value="Myb_dom"/>
</dbReference>
<feature type="region of interest" description="Disordered" evidence="6">
    <location>
        <begin position="62"/>
        <end position="113"/>
    </location>
</feature>
<dbReference type="SUPFAM" id="SSF46689">
    <property type="entry name" value="Homeodomain-like"/>
    <property type="match status" value="1"/>
</dbReference>
<dbReference type="InterPro" id="IPR017884">
    <property type="entry name" value="SANT_dom"/>
</dbReference>
<feature type="compositionally biased region" description="Low complexity" evidence="6">
    <location>
        <begin position="62"/>
        <end position="80"/>
    </location>
</feature>
<evidence type="ECO:0000259" key="8">
    <source>
        <dbReference type="PROSITE" id="PS51293"/>
    </source>
</evidence>
<accession>W9R6M0</accession>
<keyword evidence="3" id="KW-0238">DNA-binding</keyword>
<dbReference type="PROSITE" id="PS51293">
    <property type="entry name" value="SANT"/>
    <property type="match status" value="1"/>
</dbReference>
<dbReference type="GO" id="GO:0003677">
    <property type="term" value="F:DNA binding"/>
    <property type="evidence" value="ECO:0007669"/>
    <property type="project" value="UniProtKB-KW"/>
</dbReference>
<dbReference type="GO" id="GO:0009739">
    <property type="term" value="P:response to gibberellin"/>
    <property type="evidence" value="ECO:0007669"/>
    <property type="project" value="TreeGrafter"/>
</dbReference>
<protein>
    <submittedName>
        <fullName evidence="10">Transcription factor</fullName>
    </submittedName>
</protein>
<evidence type="ECO:0000256" key="2">
    <source>
        <dbReference type="ARBA" id="ARBA00023015"/>
    </source>
</evidence>
<dbReference type="PANTHER" id="PTHR44191:SF4">
    <property type="entry name" value="OS01G0187900 PROTEIN"/>
    <property type="match status" value="1"/>
</dbReference>
<name>W9R6M0_9ROSA</name>
<gene>
    <name evidence="10" type="ORF">L484_026274</name>
</gene>